<dbReference type="EMBL" id="GDKF01001676">
    <property type="protein sequence ID" value="JAT76946.1"/>
    <property type="molecule type" value="Transcribed_RNA"/>
</dbReference>
<dbReference type="InterPro" id="IPR025151">
    <property type="entry name" value="ELYS_dom"/>
</dbReference>
<accession>A0A1D2ACK0</accession>
<dbReference type="GO" id="GO:0004842">
    <property type="term" value="F:ubiquitin-protein transferase activity"/>
    <property type="evidence" value="ECO:0007669"/>
    <property type="project" value="InterPro"/>
</dbReference>
<dbReference type="Pfam" id="PF13934">
    <property type="entry name" value="ELYS"/>
    <property type="match status" value="1"/>
</dbReference>
<dbReference type="GO" id="GO:0016567">
    <property type="term" value="P:protein ubiquitination"/>
    <property type="evidence" value="ECO:0007669"/>
    <property type="project" value="InterPro"/>
</dbReference>
<dbReference type="AlphaFoldDB" id="A0A1D2ACK0"/>
<proteinExistence type="predicted"/>
<sequence>MAQAALDALVDTSPREYFTRVGHQTRLQALHAQCAEAGLFTASATADDVSRLFALFTLSLENGFGTLVVDYLAEVCFDTQLTSSDPTQAFLMDGQCVRRWLQRTLSVIRSRVVTALGQGLGAPTSAGVLARATAELSSLHLVAHALSPPTSLGKGAAAADSDETEVARALQAARAGAWVVTQGWGARAPPRFASEAEWRSVAARRRAAAAAATPGGTAFFADACAGLAGLHACPAISYPAPSLERLIQSLFLAGASGSAALHAKLMLLAFHLADGGWCGRRELLDQLWLTWHVQRDVGSAWLLQHFLDASLVPEHPSGVSALEEAVACAGDVSGTQLPLKALRVLLERGRPEAALLLARQRCLPAQTRDLEEASAALSICLASGLLAEAVLRMKQHLREVEEAQRAQHADALLGQLFEWGAAAQQLHALIRLPFTVVEEEAALAWLSAQAGSHPPAAAMWALYYLERGRTPEALFAYAHAFPPGPPTSEPQAQLVALLERAARDLPTVYASLVVRVDPGARGPSLRPLSGGDDEQGAGERTDVALGFALPTPALPGAGRRLLATGPRLRDCPLVCLPERVARGGEGEEGAGEDRLPVWPDLTQLSAKLVGAGKEGGGRATMRIPVS</sequence>
<evidence type="ECO:0000259" key="3">
    <source>
        <dbReference type="Pfam" id="PF13934"/>
    </source>
</evidence>
<organism evidence="4">
    <name type="scientific">Auxenochlorella protothecoides</name>
    <name type="common">Green microalga</name>
    <name type="synonym">Chlorella protothecoides</name>
    <dbReference type="NCBI Taxonomy" id="3075"/>
    <lineage>
        <taxon>Eukaryota</taxon>
        <taxon>Viridiplantae</taxon>
        <taxon>Chlorophyta</taxon>
        <taxon>core chlorophytes</taxon>
        <taxon>Trebouxiophyceae</taxon>
        <taxon>Chlorellales</taxon>
        <taxon>Chlorellaceae</taxon>
        <taxon>Auxenochlorella</taxon>
    </lineage>
</organism>
<evidence type="ECO:0000256" key="1">
    <source>
        <dbReference type="ARBA" id="ARBA00004123"/>
    </source>
</evidence>
<dbReference type="PANTHER" id="PTHR47358:SF2">
    <property type="entry name" value="E3 UBIQUITIN-PROTEIN LIGASE HOS1"/>
    <property type="match status" value="1"/>
</dbReference>
<feature type="domain" description="ELYS-like" evidence="3">
    <location>
        <begin position="234"/>
        <end position="446"/>
    </location>
</feature>
<protein>
    <recommendedName>
        <fullName evidence="3">ELYS-like domain-containing protein</fullName>
    </recommendedName>
</protein>
<reference evidence="4" key="1">
    <citation type="submission" date="2015-08" db="EMBL/GenBank/DDBJ databases">
        <authorList>
            <person name="Babu N.S."/>
            <person name="Beckwith C.J."/>
            <person name="Beseler K.G."/>
            <person name="Brison A."/>
            <person name="Carone J.V."/>
            <person name="Caskin T.P."/>
            <person name="Diamond M."/>
            <person name="Durham M.E."/>
            <person name="Foxe J.M."/>
            <person name="Go M."/>
            <person name="Henderson B.A."/>
            <person name="Jones I.B."/>
            <person name="McGettigan J.A."/>
            <person name="Micheletti S.J."/>
            <person name="Nasrallah M.E."/>
            <person name="Ortiz D."/>
            <person name="Piller C.R."/>
            <person name="Privatt S.R."/>
            <person name="Schneider S.L."/>
            <person name="Sharp S."/>
            <person name="Smith T.C."/>
            <person name="Stanton J.D."/>
            <person name="Ullery H.E."/>
            <person name="Wilson R.J."/>
            <person name="Serrano M.G."/>
            <person name="Buck G."/>
            <person name="Lee V."/>
            <person name="Wang Y."/>
            <person name="Carvalho R."/>
            <person name="Voegtly L."/>
            <person name="Shi R."/>
            <person name="Duckworth R."/>
            <person name="Johnson A."/>
            <person name="Loviza R."/>
            <person name="Walstead R."/>
            <person name="Shah Z."/>
            <person name="Kiflezghi M."/>
            <person name="Wade K."/>
            <person name="Ball S.L."/>
            <person name="Bradley K.W."/>
            <person name="Asai D.J."/>
            <person name="Bowman C.A."/>
            <person name="Russell D.A."/>
            <person name="Pope W.H."/>
            <person name="Jacobs-Sera D."/>
            <person name="Hendrix R.W."/>
            <person name="Hatfull G.F."/>
        </authorList>
    </citation>
    <scope>NUCLEOTIDE SEQUENCE</scope>
</reference>
<dbReference type="GO" id="GO:0005634">
    <property type="term" value="C:nucleus"/>
    <property type="evidence" value="ECO:0007669"/>
    <property type="project" value="UniProtKB-SubCell"/>
</dbReference>
<keyword evidence="2" id="KW-0539">Nucleus</keyword>
<comment type="subcellular location">
    <subcellularLocation>
        <location evidence="1">Nucleus</location>
    </subcellularLocation>
</comment>
<name>A0A1D2ACK0_AUXPR</name>
<dbReference type="PANTHER" id="PTHR47358">
    <property type="entry name" value="E3 UBIQUITIN-PROTEIN LIGASE HOS1"/>
    <property type="match status" value="1"/>
</dbReference>
<evidence type="ECO:0000256" key="2">
    <source>
        <dbReference type="ARBA" id="ARBA00023242"/>
    </source>
</evidence>
<evidence type="ECO:0000313" key="4">
    <source>
        <dbReference type="EMBL" id="JAT76946.1"/>
    </source>
</evidence>
<dbReference type="InterPro" id="IPR044718">
    <property type="entry name" value="HOS1"/>
</dbReference>
<gene>
    <name evidence="4" type="ORF">g.29953</name>
</gene>